<dbReference type="AlphaFoldDB" id="A0ABD0S034"/>
<feature type="transmembrane region" description="Helical" evidence="4">
    <location>
        <begin position="41"/>
        <end position="63"/>
    </location>
</feature>
<dbReference type="InterPro" id="IPR002153">
    <property type="entry name" value="TRPC_channel"/>
</dbReference>
<reference evidence="5 6" key="1">
    <citation type="submission" date="2024-05" db="EMBL/GenBank/DDBJ databases">
        <title>Genome sequencing and assembly of Indian major carp, Cirrhinus mrigala (Hamilton, 1822).</title>
        <authorList>
            <person name="Mohindra V."/>
            <person name="Chowdhury L.M."/>
            <person name="Lal K."/>
            <person name="Jena J.K."/>
        </authorList>
    </citation>
    <scope>NUCLEOTIDE SEQUENCE [LARGE SCALE GENOMIC DNA]</scope>
    <source>
        <strain evidence="5">CM1030</strain>
        <tissue evidence="5">Blood</tissue>
    </source>
</reference>
<keyword evidence="2" id="KW-0406">Ion transport</keyword>
<evidence type="ECO:0000256" key="4">
    <source>
        <dbReference type="SAM" id="Phobius"/>
    </source>
</evidence>
<evidence type="ECO:0000313" key="5">
    <source>
        <dbReference type="EMBL" id="KAL0204129.1"/>
    </source>
</evidence>
<evidence type="ECO:0000256" key="1">
    <source>
        <dbReference type="ARBA" id="ARBA00022448"/>
    </source>
</evidence>
<dbReference type="Proteomes" id="UP001529510">
    <property type="component" value="Unassembled WGS sequence"/>
</dbReference>
<proteinExistence type="predicted"/>
<evidence type="ECO:0000256" key="3">
    <source>
        <dbReference type="ARBA" id="ARBA00023303"/>
    </source>
</evidence>
<keyword evidence="6" id="KW-1185">Reference proteome</keyword>
<dbReference type="PANTHER" id="PTHR10117">
    <property type="entry name" value="TRANSIENT RECEPTOR POTENTIAL CHANNEL"/>
    <property type="match status" value="1"/>
</dbReference>
<sequence>MLLFLPVNWSFCFVAQPNCQQLLATLWYDGFPGWRRRHWAVKLVMCFIIGLLFPVFSLVYLLAPKSTLGLFIKKPFIKFICHTASYLTFLFLLLLASQHIARTNLHMQGPPPTVVEWMILPWVL</sequence>
<accession>A0ABD0S034</accession>
<organism evidence="5 6">
    <name type="scientific">Cirrhinus mrigala</name>
    <name type="common">Mrigala</name>
    <dbReference type="NCBI Taxonomy" id="683832"/>
    <lineage>
        <taxon>Eukaryota</taxon>
        <taxon>Metazoa</taxon>
        <taxon>Chordata</taxon>
        <taxon>Craniata</taxon>
        <taxon>Vertebrata</taxon>
        <taxon>Euteleostomi</taxon>
        <taxon>Actinopterygii</taxon>
        <taxon>Neopterygii</taxon>
        <taxon>Teleostei</taxon>
        <taxon>Ostariophysi</taxon>
        <taxon>Cypriniformes</taxon>
        <taxon>Cyprinidae</taxon>
        <taxon>Labeoninae</taxon>
        <taxon>Labeonini</taxon>
        <taxon>Cirrhinus</taxon>
    </lineage>
</organism>
<keyword evidence="4" id="KW-1133">Transmembrane helix</keyword>
<feature type="transmembrane region" description="Helical" evidence="4">
    <location>
        <begin position="75"/>
        <end position="96"/>
    </location>
</feature>
<protein>
    <submittedName>
        <fullName evidence="5">Uncharacterized protein</fullName>
    </submittedName>
</protein>
<dbReference type="PANTHER" id="PTHR10117:SF76">
    <property type="entry name" value="SHORT TRANSIENT RECEPTOR POTENTIAL CHANNEL 5"/>
    <property type="match status" value="1"/>
</dbReference>
<keyword evidence="1" id="KW-0813">Transport</keyword>
<feature type="non-terminal residue" evidence="5">
    <location>
        <position position="124"/>
    </location>
</feature>
<keyword evidence="3" id="KW-0407">Ion channel</keyword>
<keyword evidence="4" id="KW-0472">Membrane</keyword>
<gene>
    <name evidence="5" type="ORF">M9458_002147</name>
</gene>
<dbReference type="EMBL" id="JAMKFB020000001">
    <property type="protein sequence ID" value="KAL0204129.1"/>
    <property type="molecule type" value="Genomic_DNA"/>
</dbReference>
<keyword evidence="4" id="KW-0812">Transmembrane</keyword>
<name>A0ABD0S034_CIRMR</name>
<evidence type="ECO:0000313" key="6">
    <source>
        <dbReference type="Proteomes" id="UP001529510"/>
    </source>
</evidence>
<dbReference type="GO" id="GO:0034220">
    <property type="term" value="P:monoatomic ion transmembrane transport"/>
    <property type="evidence" value="ECO:0007669"/>
    <property type="project" value="UniProtKB-KW"/>
</dbReference>
<comment type="caution">
    <text evidence="5">The sequence shown here is derived from an EMBL/GenBank/DDBJ whole genome shotgun (WGS) entry which is preliminary data.</text>
</comment>
<evidence type="ECO:0000256" key="2">
    <source>
        <dbReference type="ARBA" id="ARBA00023065"/>
    </source>
</evidence>